<dbReference type="AlphaFoldDB" id="A0A6L9MRK1"/>
<organism evidence="1 2">
    <name type="scientific">Alteromonas hispanica</name>
    <dbReference type="NCBI Taxonomy" id="315421"/>
    <lineage>
        <taxon>Bacteria</taxon>
        <taxon>Pseudomonadati</taxon>
        <taxon>Pseudomonadota</taxon>
        <taxon>Gammaproteobacteria</taxon>
        <taxon>Alteromonadales</taxon>
        <taxon>Alteromonadaceae</taxon>
        <taxon>Alteromonas/Salinimonas group</taxon>
        <taxon>Alteromonas</taxon>
    </lineage>
</organism>
<dbReference type="Gene3D" id="1.10.3210.10">
    <property type="entry name" value="Hypothetical protein af1432"/>
    <property type="match status" value="1"/>
</dbReference>
<proteinExistence type="predicted"/>
<evidence type="ECO:0000313" key="2">
    <source>
        <dbReference type="Proteomes" id="UP000478837"/>
    </source>
</evidence>
<sequence length="555" mass="62204">MAEASIPTPLSNLLTAPDSDESAEEKVNLWLKNAKGIVALVNEEPAVAIATISISSTLPFQLSHLISTAIFGKLNHFNDHYLQHIIAAVYATNYLANTKAQTRCKKAITQFLRSKGLLLWLDIVRLQRVLFTTKSSHALSHIKLNSAQRLCVLASVVSSCKQEHRSAVFLRCIRLIPTHQRNLVKPLIELFERPLPGAKVYANGMPATVIDIKQGHSYVYIPTAKNTKEKRGAQVKNSSSKISEPQNAWIKNASIRAPIEQHIELDEFIAVYYKTAADRVATGGQGFFPSTYGIQKPPTPLLHIIDELQKRDIDIPSLCEKIERVPSFNNFLVYTASQDNRLKLPVKSIKQAVLTYGTERVGDMLIQFALMERLTQHKYPLVETCKHFTLLASAFASKLSSLTKTKFSPQSAALTMTFVCSPLFTQPELKVMTRLQIRETAKFSINTTFKIASSSTWLSIAGELSGNWHQSSTWRALLHHCNKTNDKVPKSLRKEHAIILSAFYLAKTCLFNDYNALNGVDKEIAPWLSVLSLSPSDLSRIIDEHREQFYCPLPH</sequence>
<reference evidence="1 2" key="1">
    <citation type="submission" date="2020-01" db="EMBL/GenBank/DDBJ databases">
        <title>Genomes of bacteria type strains.</title>
        <authorList>
            <person name="Chen J."/>
            <person name="Zhu S."/>
            <person name="Yang J."/>
        </authorList>
    </citation>
    <scope>NUCLEOTIDE SEQUENCE [LARGE SCALE GENOMIC DNA]</scope>
    <source>
        <strain evidence="1 2">LMG 22958</strain>
    </source>
</reference>
<keyword evidence="1" id="KW-0418">Kinase</keyword>
<dbReference type="RefSeq" id="WP_163110120.1">
    <property type="nucleotide sequence ID" value="NZ_JAAAWP010000002.1"/>
</dbReference>
<dbReference type="Proteomes" id="UP000478837">
    <property type="component" value="Unassembled WGS sequence"/>
</dbReference>
<protein>
    <submittedName>
        <fullName evidence="1">Histidine kinase</fullName>
    </submittedName>
</protein>
<dbReference type="SUPFAM" id="SSF109604">
    <property type="entry name" value="HD-domain/PDEase-like"/>
    <property type="match status" value="1"/>
</dbReference>
<comment type="caution">
    <text evidence="1">The sequence shown here is derived from an EMBL/GenBank/DDBJ whole genome shotgun (WGS) entry which is preliminary data.</text>
</comment>
<keyword evidence="2" id="KW-1185">Reference proteome</keyword>
<dbReference type="EMBL" id="JAAAWP010000002">
    <property type="protein sequence ID" value="NDW20570.1"/>
    <property type="molecule type" value="Genomic_DNA"/>
</dbReference>
<gene>
    <name evidence="1" type="ORF">GTW09_03425</name>
</gene>
<name>A0A6L9MRK1_9ALTE</name>
<accession>A0A6L9MRK1</accession>
<keyword evidence="1" id="KW-0808">Transferase</keyword>
<evidence type="ECO:0000313" key="1">
    <source>
        <dbReference type="EMBL" id="NDW20570.1"/>
    </source>
</evidence>
<dbReference type="GO" id="GO:0016301">
    <property type="term" value="F:kinase activity"/>
    <property type="evidence" value="ECO:0007669"/>
    <property type="project" value="UniProtKB-KW"/>
</dbReference>